<evidence type="ECO:0000313" key="2">
    <source>
        <dbReference type="EMBL" id="RJP17910.1"/>
    </source>
</evidence>
<accession>A0A3A4NL51</accession>
<evidence type="ECO:0000313" key="3">
    <source>
        <dbReference type="Proteomes" id="UP000265882"/>
    </source>
</evidence>
<dbReference type="GO" id="GO:0003677">
    <property type="term" value="F:DNA binding"/>
    <property type="evidence" value="ECO:0007669"/>
    <property type="project" value="UniProtKB-KW"/>
</dbReference>
<dbReference type="PANTHER" id="PTHR34988">
    <property type="entry name" value="PROTEIN, PUTATIVE-RELATED"/>
    <property type="match status" value="1"/>
</dbReference>
<name>A0A3A4NL51_ABYX5</name>
<dbReference type="Proteomes" id="UP000265882">
    <property type="component" value="Unassembled WGS sequence"/>
</dbReference>
<comment type="caution">
    <text evidence="2">The sequence shown here is derived from an EMBL/GenBank/DDBJ whole genome shotgun (WGS) entry which is preliminary data.</text>
</comment>
<dbReference type="InterPro" id="IPR005175">
    <property type="entry name" value="PPC_dom"/>
</dbReference>
<evidence type="ECO:0000259" key="1">
    <source>
        <dbReference type="PROSITE" id="PS51742"/>
    </source>
</evidence>
<dbReference type="Gene3D" id="3.30.1330.80">
    <property type="entry name" value="Hypothetical protein, similar to alpha- acetolactate decarboxylase, domain 2"/>
    <property type="match status" value="1"/>
</dbReference>
<reference evidence="2 3" key="1">
    <citation type="journal article" date="2017" name="ISME J.">
        <title>Energy and carbon metabolisms in a deep terrestrial subsurface fluid microbial community.</title>
        <authorList>
            <person name="Momper L."/>
            <person name="Jungbluth S.P."/>
            <person name="Lee M.D."/>
            <person name="Amend J.P."/>
        </authorList>
    </citation>
    <scope>NUCLEOTIDE SEQUENCE [LARGE SCALE GENOMIC DNA]</scope>
    <source>
        <strain evidence="2">SURF_5</strain>
    </source>
</reference>
<feature type="domain" description="PPC" evidence="1">
    <location>
        <begin position="14"/>
        <end position="151"/>
    </location>
</feature>
<dbReference type="Pfam" id="PF03479">
    <property type="entry name" value="PCC"/>
    <property type="match status" value="1"/>
</dbReference>
<organism evidence="2 3">
    <name type="scientific">Abyssobacteria bacterium (strain SURF_5)</name>
    <dbReference type="NCBI Taxonomy" id="2093360"/>
    <lineage>
        <taxon>Bacteria</taxon>
        <taxon>Pseudomonadati</taxon>
        <taxon>Candidatus Hydrogenedentota</taxon>
        <taxon>Candidatus Abyssobacteria</taxon>
    </lineage>
</organism>
<dbReference type="PROSITE" id="PS51742">
    <property type="entry name" value="PPC"/>
    <property type="match status" value="1"/>
</dbReference>
<gene>
    <name evidence="2" type="ORF">C4520_15375</name>
</gene>
<sequence length="151" mass="16803">MLKEQAEMKTIPYEGPIEAIVLGLGPGELLLESIEKAIRVHDIRNGVVVSGIGTLKTCRMHYITHTDFPPQDAKFTLHEPLELVSMNGIIADGEPHLHAVVSQAEEGARGGHIEPGCEVAYLAEIVIHKYRYLRLMRRPHPDKMIKLLGPK</sequence>
<protein>
    <submittedName>
        <fullName evidence="2">DNA-binding protein</fullName>
    </submittedName>
</protein>
<dbReference type="AlphaFoldDB" id="A0A3A4NL51"/>
<keyword evidence="2" id="KW-0238">DNA-binding</keyword>
<dbReference type="CDD" id="cd11378">
    <property type="entry name" value="DUF296"/>
    <property type="match status" value="1"/>
</dbReference>
<dbReference type="SUPFAM" id="SSF117856">
    <property type="entry name" value="AF0104/ALDC/Ptd012-like"/>
    <property type="match status" value="1"/>
</dbReference>
<proteinExistence type="predicted"/>
<dbReference type="EMBL" id="QZKU01000108">
    <property type="protein sequence ID" value="RJP17910.1"/>
    <property type="molecule type" value="Genomic_DNA"/>
</dbReference>
<dbReference type="PANTHER" id="PTHR34988:SF1">
    <property type="entry name" value="DNA-BINDING PROTEIN"/>
    <property type="match status" value="1"/>
</dbReference>